<proteinExistence type="predicted"/>
<keyword evidence="3" id="KW-1185">Reference proteome</keyword>
<feature type="domain" description="FBD" evidence="1">
    <location>
        <begin position="89"/>
        <end position="129"/>
    </location>
</feature>
<dbReference type="PANTHER" id="PTHR31900:SF28">
    <property type="entry name" value="FBD DOMAIN-CONTAINING PROTEIN"/>
    <property type="match status" value="1"/>
</dbReference>
<name>A0A087GUV2_ARAAL</name>
<evidence type="ECO:0000313" key="2">
    <source>
        <dbReference type="EMBL" id="KFK33654.1"/>
    </source>
</evidence>
<dbReference type="Proteomes" id="UP000029120">
    <property type="component" value="Chromosome 5"/>
</dbReference>
<organism evidence="2 3">
    <name type="scientific">Arabis alpina</name>
    <name type="common">Alpine rock-cress</name>
    <dbReference type="NCBI Taxonomy" id="50452"/>
    <lineage>
        <taxon>Eukaryota</taxon>
        <taxon>Viridiplantae</taxon>
        <taxon>Streptophyta</taxon>
        <taxon>Embryophyta</taxon>
        <taxon>Tracheophyta</taxon>
        <taxon>Spermatophyta</taxon>
        <taxon>Magnoliopsida</taxon>
        <taxon>eudicotyledons</taxon>
        <taxon>Gunneridae</taxon>
        <taxon>Pentapetalae</taxon>
        <taxon>rosids</taxon>
        <taxon>malvids</taxon>
        <taxon>Brassicales</taxon>
        <taxon>Brassicaceae</taxon>
        <taxon>Arabideae</taxon>
        <taxon>Arabis</taxon>
    </lineage>
</organism>
<evidence type="ECO:0000259" key="1">
    <source>
        <dbReference type="Pfam" id="PF08387"/>
    </source>
</evidence>
<dbReference type="EMBL" id="CM002873">
    <property type="protein sequence ID" value="KFK33654.1"/>
    <property type="molecule type" value="Genomic_DNA"/>
</dbReference>
<dbReference type="AlphaFoldDB" id="A0A087GUV2"/>
<evidence type="ECO:0000313" key="3">
    <source>
        <dbReference type="Proteomes" id="UP000029120"/>
    </source>
</evidence>
<reference evidence="3" key="1">
    <citation type="journal article" date="2015" name="Nat. Plants">
        <title>Genome expansion of Arabis alpina linked with retrotransposition and reduced symmetric DNA methylation.</title>
        <authorList>
            <person name="Willing E.M."/>
            <person name="Rawat V."/>
            <person name="Mandakova T."/>
            <person name="Maumus F."/>
            <person name="James G.V."/>
            <person name="Nordstroem K.J."/>
            <person name="Becker C."/>
            <person name="Warthmann N."/>
            <person name="Chica C."/>
            <person name="Szarzynska B."/>
            <person name="Zytnicki M."/>
            <person name="Albani M.C."/>
            <person name="Kiefer C."/>
            <person name="Bergonzi S."/>
            <person name="Castaings L."/>
            <person name="Mateos J.L."/>
            <person name="Berns M.C."/>
            <person name="Bujdoso N."/>
            <person name="Piofczyk T."/>
            <person name="de Lorenzo L."/>
            <person name="Barrero-Sicilia C."/>
            <person name="Mateos I."/>
            <person name="Piednoel M."/>
            <person name="Hagmann J."/>
            <person name="Chen-Min-Tao R."/>
            <person name="Iglesias-Fernandez R."/>
            <person name="Schuster S.C."/>
            <person name="Alonso-Blanco C."/>
            <person name="Roudier F."/>
            <person name="Carbonero P."/>
            <person name="Paz-Ares J."/>
            <person name="Davis S.J."/>
            <person name="Pecinka A."/>
            <person name="Quesneville H."/>
            <person name="Colot V."/>
            <person name="Lysak M.A."/>
            <person name="Weigel D."/>
            <person name="Coupland G."/>
            <person name="Schneeberger K."/>
        </authorList>
    </citation>
    <scope>NUCLEOTIDE SEQUENCE [LARGE SCALE GENOMIC DNA]</scope>
    <source>
        <strain evidence="3">cv. Pajares</strain>
    </source>
</reference>
<dbReference type="PANTHER" id="PTHR31900">
    <property type="entry name" value="F-BOX/RNI SUPERFAMILY PROTEIN-RELATED"/>
    <property type="match status" value="1"/>
</dbReference>
<dbReference type="Pfam" id="PF08387">
    <property type="entry name" value="FBD"/>
    <property type="match status" value="1"/>
</dbReference>
<sequence length="137" mass="15747">MPKLEEADIYVEDGVDDFLRSITSVKRLSISSDFDSGNEFSISFEYLKMYSQPPKLLFGLLEDSPKLGDLYIYDYSDQHGYAPFSLNNISVPKCLLDNLESFKFKGYKATPVQREFLSFFFRNASRLKSSQSPHGRN</sequence>
<dbReference type="Gramene" id="KFK33654">
    <property type="protein sequence ID" value="KFK33654"/>
    <property type="gene ID" value="AALP_AA5G042000"/>
</dbReference>
<dbReference type="InterPro" id="IPR050232">
    <property type="entry name" value="FBL13/AtMIF1-like"/>
</dbReference>
<dbReference type="InterPro" id="IPR006566">
    <property type="entry name" value="FBD"/>
</dbReference>
<protein>
    <recommendedName>
        <fullName evidence="1">FBD domain-containing protein</fullName>
    </recommendedName>
</protein>
<gene>
    <name evidence="2" type="ordered locus">AALP_Aa5g042000</name>
</gene>
<dbReference type="OrthoDB" id="1112304at2759"/>
<accession>A0A087GUV2</accession>